<gene>
    <name evidence="1" type="ORF">PACLA_8A028063</name>
</gene>
<evidence type="ECO:0000313" key="1">
    <source>
        <dbReference type="EMBL" id="CAB3981550.1"/>
    </source>
</evidence>
<comment type="caution">
    <text evidence="1">The sequence shown here is derived from an EMBL/GenBank/DDBJ whole genome shotgun (WGS) entry which is preliminary data.</text>
</comment>
<keyword evidence="2" id="KW-1185">Reference proteome</keyword>
<evidence type="ECO:0000313" key="2">
    <source>
        <dbReference type="Proteomes" id="UP001152795"/>
    </source>
</evidence>
<organism evidence="1 2">
    <name type="scientific">Paramuricea clavata</name>
    <name type="common">Red gorgonian</name>
    <name type="synonym">Violescent sea-whip</name>
    <dbReference type="NCBI Taxonomy" id="317549"/>
    <lineage>
        <taxon>Eukaryota</taxon>
        <taxon>Metazoa</taxon>
        <taxon>Cnidaria</taxon>
        <taxon>Anthozoa</taxon>
        <taxon>Octocorallia</taxon>
        <taxon>Malacalcyonacea</taxon>
        <taxon>Plexauridae</taxon>
        <taxon>Paramuricea</taxon>
    </lineage>
</organism>
<dbReference type="Proteomes" id="UP001152795">
    <property type="component" value="Unassembled WGS sequence"/>
</dbReference>
<dbReference type="AlphaFoldDB" id="A0A7D9DES2"/>
<dbReference type="EMBL" id="CACRXK020000401">
    <property type="protein sequence ID" value="CAB3981550.1"/>
    <property type="molecule type" value="Genomic_DNA"/>
</dbReference>
<sequence length="201" mass="23185">MSDEDTEDIEETKKCDSCMEKNMELQEIRERHRKQLDDTKQWYESEMETLRQDLFMQVEEKDDEISNYKKEICTLKEKIINTHPTTPSTSSIVARGIDDIVRGPGDSQNMETPTRTLDDSGLVEDVEDQDIELEKDLFADQTYKRSSHLANILVDQSYQRRNQGTKTTCAKVNILAKKDLDAQAAATRKHATVVIKRNVRA</sequence>
<protein>
    <submittedName>
        <fullName evidence="1">Uncharacterized protein</fullName>
    </submittedName>
</protein>
<name>A0A7D9DES2_PARCT</name>
<accession>A0A7D9DES2</accession>
<reference evidence="1" key="1">
    <citation type="submission" date="2020-04" db="EMBL/GenBank/DDBJ databases">
        <authorList>
            <person name="Alioto T."/>
            <person name="Alioto T."/>
            <person name="Gomez Garrido J."/>
        </authorList>
    </citation>
    <scope>NUCLEOTIDE SEQUENCE</scope>
    <source>
        <strain evidence="1">A484AB</strain>
    </source>
</reference>
<proteinExistence type="predicted"/>